<feature type="domain" description="Multidrug resistance protein MdtA-like beta-barrel" evidence="7">
    <location>
        <begin position="210"/>
        <end position="295"/>
    </location>
</feature>
<dbReference type="Gene3D" id="2.40.30.170">
    <property type="match status" value="1"/>
</dbReference>
<proteinExistence type="inferred from homology"/>
<dbReference type="Pfam" id="PF25944">
    <property type="entry name" value="Beta-barrel_RND"/>
    <property type="match status" value="1"/>
</dbReference>
<keyword evidence="3" id="KW-0175">Coiled coil</keyword>
<evidence type="ECO:0000256" key="4">
    <source>
        <dbReference type="SAM" id="SignalP"/>
    </source>
</evidence>
<dbReference type="InterPro" id="IPR058626">
    <property type="entry name" value="MdtA-like_b-barrel"/>
</dbReference>
<comment type="subcellular location">
    <subcellularLocation>
        <location evidence="1">Cell envelope</location>
    </subcellularLocation>
</comment>
<dbReference type="Gene3D" id="1.10.287.470">
    <property type="entry name" value="Helix hairpin bin"/>
    <property type="match status" value="1"/>
</dbReference>
<dbReference type="STRING" id="28117.BHV66_02290"/>
<reference evidence="9 10" key="1">
    <citation type="journal article" date="2016" name="Nat. Biotechnol.">
        <title>Measurement of bacterial replication rates in microbial communities.</title>
        <authorList>
            <person name="Brown C.T."/>
            <person name="Olm M.R."/>
            <person name="Thomas B.C."/>
            <person name="Banfield J.F."/>
        </authorList>
    </citation>
    <scope>NUCLEOTIDE SEQUENCE [LARGE SCALE GENOMIC DNA]</scope>
    <source>
        <strain evidence="9">CAG:67_53_122</strain>
    </source>
</reference>
<evidence type="ECO:0000259" key="8">
    <source>
        <dbReference type="Pfam" id="PF25967"/>
    </source>
</evidence>
<evidence type="ECO:0000259" key="7">
    <source>
        <dbReference type="Pfam" id="PF25944"/>
    </source>
</evidence>
<evidence type="ECO:0000259" key="5">
    <source>
        <dbReference type="Pfam" id="PF25876"/>
    </source>
</evidence>
<accession>A0A1Q6FBC1</accession>
<evidence type="ECO:0000259" key="6">
    <source>
        <dbReference type="Pfam" id="PF25917"/>
    </source>
</evidence>
<feature type="chain" id="PRO_5010199455" evidence="4">
    <location>
        <begin position="22"/>
        <end position="374"/>
    </location>
</feature>
<dbReference type="InterPro" id="IPR058625">
    <property type="entry name" value="MdtA-like_BSH"/>
</dbReference>
<feature type="signal peptide" evidence="4">
    <location>
        <begin position="1"/>
        <end position="21"/>
    </location>
</feature>
<feature type="coiled-coil region" evidence="3">
    <location>
        <begin position="140"/>
        <end position="167"/>
    </location>
</feature>
<evidence type="ECO:0000313" key="10">
    <source>
        <dbReference type="Proteomes" id="UP000187417"/>
    </source>
</evidence>
<dbReference type="Proteomes" id="UP000187417">
    <property type="component" value="Unassembled WGS sequence"/>
</dbReference>
<evidence type="ECO:0000256" key="2">
    <source>
        <dbReference type="ARBA" id="ARBA00009477"/>
    </source>
</evidence>
<evidence type="ECO:0000256" key="3">
    <source>
        <dbReference type="SAM" id="Coils"/>
    </source>
</evidence>
<dbReference type="Gene3D" id="2.40.420.20">
    <property type="match status" value="1"/>
</dbReference>
<dbReference type="InterPro" id="IPR058627">
    <property type="entry name" value="MdtA-like_C"/>
</dbReference>
<dbReference type="RefSeq" id="WP_022459829.1">
    <property type="nucleotide sequence ID" value="NZ_BAAFKT010000008.1"/>
</dbReference>
<name>A0A1Q6FBC1_9BACT</name>
<dbReference type="InterPro" id="IPR006143">
    <property type="entry name" value="RND_pump_MFP"/>
</dbReference>
<dbReference type="GO" id="GO:0005886">
    <property type="term" value="C:plasma membrane"/>
    <property type="evidence" value="ECO:0007669"/>
    <property type="project" value="TreeGrafter"/>
</dbReference>
<dbReference type="SUPFAM" id="SSF111369">
    <property type="entry name" value="HlyD-like secretion proteins"/>
    <property type="match status" value="1"/>
</dbReference>
<dbReference type="Pfam" id="PF25876">
    <property type="entry name" value="HH_MFP_RND"/>
    <property type="match status" value="1"/>
</dbReference>
<organism evidence="9 10">
    <name type="scientific">Alistipes putredinis</name>
    <dbReference type="NCBI Taxonomy" id="28117"/>
    <lineage>
        <taxon>Bacteria</taxon>
        <taxon>Pseudomonadati</taxon>
        <taxon>Bacteroidota</taxon>
        <taxon>Bacteroidia</taxon>
        <taxon>Bacteroidales</taxon>
        <taxon>Rikenellaceae</taxon>
        <taxon>Alistipes</taxon>
    </lineage>
</organism>
<feature type="domain" description="Multidrug resistance protein MdtA-like C-terminal permuted SH3" evidence="8">
    <location>
        <begin position="303"/>
        <end position="362"/>
    </location>
</feature>
<dbReference type="Gene3D" id="2.40.50.100">
    <property type="match status" value="1"/>
</dbReference>
<keyword evidence="4" id="KW-0732">Signal</keyword>
<gene>
    <name evidence="9" type="ORF">BHV66_02290</name>
</gene>
<dbReference type="GO" id="GO:0030313">
    <property type="term" value="C:cell envelope"/>
    <property type="evidence" value="ECO:0007669"/>
    <property type="project" value="UniProtKB-SubCell"/>
</dbReference>
<dbReference type="GO" id="GO:0046677">
    <property type="term" value="P:response to antibiotic"/>
    <property type="evidence" value="ECO:0007669"/>
    <property type="project" value="TreeGrafter"/>
</dbReference>
<dbReference type="GeneID" id="73803426"/>
<protein>
    <submittedName>
        <fullName evidence="9">Efflux transporter periplasmic adaptor subunit</fullName>
    </submittedName>
</protein>
<feature type="domain" description="Multidrug resistance protein MdtA-like barrel-sandwich hybrid" evidence="6">
    <location>
        <begin position="62"/>
        <end position="203"/>
    </location>
</feature>
<dbReference type="Pfam" id="PF25967">
    <property type="entry name" value="RND-MFP_C"/>
    <property type="match status" value="1"/>
</dbReference>
<evidence type="ECO:0000313" key="9">
    <source>
        <dbReference type="EMBL" id="OKY96178.1"/>
    </source>
</evidence>
<evidence type="ECO:0000256" key="1">
    <source>
        <dbReference type="ARBA" id="ARBA00004196"/>
    </source>
</evidence>
<feature type="domain" description="Multidrug resistance protein MdtA-like alpha-helical hairpin" evidence="5">
    <location>
        <begin position="102"/>
        <end position="171"/>
    </location>
</feature>
<dbReference type="InterPro" id="IPR058624">
    <property type="entry name" value="MdtA-like_HH"/>
</dbReference>
<dbReference type="NCBIfam" id="TIGR01730">
    <property type="entry name" value="RND_mfp"/>
    <property type="match status" value="1"/>
</dbReference>
<dbReference type="GO" id="GO:0022857">
    <property type="term" value="F:transmembrane transporter activity"/>
    <property type="evidence" value="ECO:0007669"/>
    <property type="project" value="InterPro"/>
</dbReference>
<dbReference type="Pfam" id="PF25917">
    <property type="entry name" value="BSH_RND"/>
    <property type="match status" value="1"/>
</dbReference>
<sequence>MCYRSSSIPFILLALSLLAVSCGSRSGHTGQMPPMEIEIAVAEFDLLYTRRSFISQINSDNEVVVEPRVSGFLVARHYKKGMPVRKGQLIFEIDDSEYYTALLSAQAALESSRALALEAKNNFDRAVPLAKINAISGTQLDQYTAQYAASEADVKSARQALRNAQLNLGYTKIYAQIDGIIESSNGSVGDYVGPGTQIPTLTTIMNIDTVQVPIAIPMTQFLRLDSNRTNIYDNAELLSEIVLYEADGTRYPLFGKYDYTRTAVSSATGTIVLIVRFPNPSYRLKTGQFARVEANIGAKLPRVLVPQQSVVQTLDVSSVWVIRPDSTAEYRKVTPGETFGGMWAIESGLEPGETVAVTGLQKLRQGMRVVPVKK</sequence>
<comment type="caution">
    <text evidence="9">The sequence shown here is derived from an EMBL/GenBank/DDBJ whole genome shotgun (WGS) entry which is preliminary data.</text>
</comment>
<dbReference type="AlphaFoldDB" id="A0A1Q6FBC1"/>
<dbReference type="PROSITE" id="PS51257">
    <property type="entry name" value="PROKAR_LIPOPROTEIN"/>
    <property type="match status" value="1"/>
</dbReference>
<dbReference type="EMBL" id="MNQH01000002">
    <property type="protein sequence ID" value="OKY96178.1"/>
    <property type="molecule type" value="Genomic_DNA"/>
</dbReference>
<comment type="similarity">
    <text evidence="2">Belongs to the membrane fusion protein (MFP) (TC 8.A.1) family.</text>
</comment>
<dbReference type="PANTHER" id="PTHR30158">
    <property type="entry name" value="ACRA/E-RELATED COMPONENT OF DRUG EFFLUX TRANSPORTER"/>
    <property type="match status" value="1"/>
</dbReference>